<keyword evidence="5 7" id="KW-0067">ATP-binding</keyword>
<feature type="region of interest" description="Disordered" evidence="8">
    <location>
        <begin position="76"/>
        <end position="116"/>
    </location>
</feature>
<dbReference type="InterPro" id="IPR000719">
    <property type="entry name" value="Prot_kinase_dom"/>
</dbReference>
<comment type="caution">
    <text evidence="10">The sequence shown here is derived from an EMBL/GenBank/DDBJ whole genome shotgun (WGS) entry which is preliminary data.</text>
</comment>
<feature type="compositionally biased region" description="Polar residues" evidence="8">
    <location>
        <begin position="133"/>
        <end position="142"/>
    </location>
</feature>
<keyword evidence="3 7" id="KW-0547">Nucleotide-binding</keyword>
<gene>
    <name evidence="10" type="primary">Cnig_chr_X.g25203</name>
    <name evidence="10" type="ORF">B9Z55_025203</name>
</gene>
<evidence type="ECO:0000256" key="2">
    <source>
        <dbReference type="ARBA" id="ARBA00022679"/>
    </source>
</evidence>
<dbReference type="OrthoDB" id="5979581at2759"/>
<dbReference type="PANTHER" id="PTHR45646">
    <property type="entry name" value="SERINE/THREONINE-PROTEIN KINASE DOA-RELATED"/>
    <property type="match status" value="1"/>
</dbReference>
<evidence type="ECO:0000256" key="4">
    <source>
        <dbReference type="ARBA" id="ARBA00022777"/>
    </source>
</evidence>
<dbReference type="Proteomes" id="UP000230233">
    <property type="component" value="Chromosome X"/>
</dbReference>
<comment type="similarity">
    <text evidence="6">Belongs to the protein kinase superfamily. CMGC Ser/Thr protein kinase family. Lammer subfamily.</text>
</comment>
<dbReference type="InterPro" id="IPR017441">
    <property type="entry name" value="Protein_kinase_ATP_BS"/>
</dbReference>
<keyword evidence="1" id="KW-0723">Serine/threonine-protein kinase</keyword>
<evidence type="ECO:0000256" key="8">
    <source>
        <dbReference type="SAM" id="MobiDB-lite"/>
    </source>
</evidence>
<evidence type="ECO:0000256" key="6">
    <source>
        <dbReference type="ARBA" id="ARBA00037966"/>
    </source>
</evidence>
<evidence type="ECO:0000313" key="11">
    <source>
        <dbReference type="Proteomes" id="UP000230233"/>
    </source>
</evidence>
<feature type="compositionally biased region" description="Low complexity" evidence="8">
    <location>
        <begin position="174"/>
        <end position="195"/>
    </location>
</feature>
<evidence type="ECO:0000259" key="9">
    <source>
        <dbReference type="PROSITE" id="PS50011"/>
    </source>
</evidence>
<dbReference type="PANTHER" id="PTHR45646:SF8">
    <property type="entry name" value="PROTEIN KINASE DOMAIN-CONTAINING PROTEIN"/>
    <property type="match status" value="1"/>
</dbReference>
<dbReference type="SMART" id="SM00220">
    <property type="entry name" value="S_TKc"/>
    <property type="match status" value="1"/>
</dbReference>
<dbReference type="Gene3D" id="1.10.510.10">
    <property type="entry name" value="Transferase(Phosphotransferase) domain 1"/>
    <property type="match status" value="1"/>
</dbReference>
<evidence type="ECO:0000256" key="5">
    <source>
        <dbReference type="ARBA" id="ARBA00022840"/>
    </source>
</evidence>
<feature type="region of interest" description="Disordered" evidence="8">
    <location>
        <begin position="133"/>
        <end position="220"/>
    </location>
</feature>
<evidence type="ECO:0000256" key="3">
    <source>
        <dbReference type="ARBA" id="ARBA00022741"/>
    </source>
</evidence>
<reference evidence="11" key="1">
    <citation type="submission" date="2017-10" db="EMBL/GenBank/DDBJ databases">
        <title>Rapid genome shrinkage in a self-fertile nematode reveals novel sperm competition proteins.</title>
        <authorList>
            <person name="Yin D."/>
            <person name="Schwarz E.M."/>
            <person name="Thomas C.G."/>
            <person name="Felde R.L."/>
            <person name="Korf I.F."/>
            <person name="Cutter A.D."/>
            <person name="Schartner C.M."/>
            <person name="Ralston E.J."/>
            <person name="Meyer B.J."/>
            <person name="Haag E.S."/>
        </authorList>
    </citation>
    <scope>NUCLEOTIDE SEQUENCE [LARGE SCALE GENOMIC DNA]</scope>
    <source>
        <strain evidence="11">JU1422</strain>
    </source>
</reference>
<keyword evidence="4" id="KW-0418">Kinase</keyword>
<keyword evidence="11" id="KW-1185">Reference proteome</keyword>
<dbReference type="PROSITE" id="PS50011">
    <property type="entry name" value="PROTEIN_KINASE_DOM"/>
    <property type="match status" value="1"/>
</dbReference>
<dbReference type="STRING" id="1611254.A0A2G5SXY5"/>
<organism evidence="10 11">
    <name type="scientific">Caenorhabditis nigoni</name>
    <dbReference type="NCBI Taxonomy" id="1611254"/>
    <lineage>
        <taxon>Eukaryota</taxon>
        <taxon>Metazoa</taxon>
        <taxon>Ecdysozoa</taxon>
        <taxon>Nematoda</taxon>
        <taxon>Chromadorea</taxon>
        <taxon>Rhabditida</taxon>
        <taxon>Rhabditina</taxon>
        <taxon>Rhabditomorpha</taxon>
        <taxon>Rhabditoidea</taxon>
        <taxon>Rhabditidae</taxon>
        <taxon>Peloderinae</taxon>
        <taxon>Caenorhabditis</taxon>
    </lineage>
</organism>
<evidence type="ECO:0000256" key="1">
    <source>
        <dbReference type="ARBA" id="ARBA00022527"/>
    </source>
</evidence>
<feature type="binding site" evidence="7">
    <location>
        <position position="268"/>
    </location>
    <ligand>
        <name>ATP</name>
        <dbReference type="ChEBI" id="CHEBI:30616"/>
    </ligand>
</feature>
<dbReference type="Pfam" id="PF00069">
    <property type="entry name" value="Pkinase"/>
    <property type="match status" value="1"/>
</dbReference>
<name>A0A2G5SXY5_9PELO</name>
<dbReference type="SUPFAM" id="SSF56112">
    <property type="entry name" value="Protein kinase-like (PK-like)"/>
    <property type="match status" value="1"/>
</dbReference>
<accession>A0A2G5SXY5</accession>
<dbReference type="AlphaFoldDB" id="A0A2G5SXY5"/>
<evidence type="ECO:0000313" key="10">
    <source>
        <dbReference type="EMBL" id="PIC19793.1"/>
    </source>
</evidence>
<dbReference type="InterPro" id="IPR011009">
    <property type="entry name" value="Kinase-like_dom_sf"/>
</dbReference>
<sequence length="543" mass="62463">MFKQKMSAYLSITQNLYSAERYSPEIQICTHSEKNQFALNKMSYQNRRPDNSPSYPTQEEEVALPQHLSFRNGQAEMSVRQRNGRQHDRTRFRSRSRSPQSQRASRSRTRSSRIDIPSWNMYDASYQVQQHYSNGPQSATYGPTSPTYDDPGSPSYDDPTSPSCDGPTSPTYADPGSPSYDDPTSSSCDDPTSPTYADPGSPSYDDPTPQYDAPMSPRYEDSVRIDPDVLIEKDGNKKFRINRLIGEGGYGKVFEVREEGTTDLFAIKILKPQQYKTDLFAVELRVFEALKKRPHAQDNLLTMLSCGNLEHGLSNLSKRYFRTQLLGQTLGDAIDSTKKRYLPAESKMSLCMRQVQEIGRQIISAMLHLNSLNIYYLDLKPENIAFVEEVNRISIDNSSERLRYAFQDTRIKLFDFGVCRFEEVGGFVVQTYDYRAPEMFIGHTFSQKTDVWSFAVILGELNCGRPFFPFKDRKLPNCDHAKRLIEFANHCTSEEKVNGEVFINNTHLRDIMKHLLCEVTPRWHFENLTNNHFFYQRSLFGPM</sequence>
<dbReference type="EMBL" id="PDUG01000006">
    <property type="protein sequence ID" value="PIC19793.1"/>
    <property type="molecule type" value="Genomic_DNA"/>
</dbReference>
<dbReference type="GO" id="GO:0005524">
    <property type="term" value="F:ATP binding"/>
    <property type="evidence" value="ECO:0007669"/>
    <property type="project" value="UniProtKB-UniRule"/>
</dbReference>
<dbReference type="GO" id="GO:0005634">
    <property type="term" value="C:nucleus"/>
    <property type="evidence" value="ECO:0007669"/>
    <property type="project" value="TreeGrafter"/>
</dbReference>
<feature type="domain" description="Protein kinase" evidence="9">
    <location>
        <begin position="239"/>
        <end position="535"/>
    </location>
</feature>
<dbReference type="PROSITE" id="PS00107">
    <property type="entry name" value="PROTEIN_KINASE_ATP"/>
    <property type="match status" value="1"/>
</dbReference>
<protein>
    <recommendedName>
        <fullName evidence="9">Protein kinase domain-containing protein</fullName>
    </recommendedName>
</protein>
<proteinExistence type="inferred from homology"/>
<dbReference type="InterPro" id="IPR051175">
    <property type="entry name" value="CLK_kinases"/>
</dbReference>
<dbReference type="GO" id="GO:0004674">
    <property type="term" value="F:protein serine/threonine kinase activity"/>
    <property type="evidence" value="ECO:0007669"/>
    <property type="project" value="UniProtKB-KW"/>
</dbReference>
<evidence type="ECO:0000256" key="7">
    <source>
        <dbReference type="PROSITE-ProRule" id="PRU10141"/>
    </source>
</evidence>
<feature type="compositionally biased region" description="Low complexity" evidence="8">
    <location>
        <begin position="143"/>
        <end position="165"/>
    </location>
</feature>
<dbReference type="GO" id="GO:0043484">
    <property type="term" value="P:regulation of RNA splicing"/>
    <property type="evidence" value="ECO:0007669"/>
    <property type="project" value="TreeGrafter"/>
</dbReference>
<keyword evidence="2" id="KW-0808">Transferase</keyword>